<dbReference type="PaxDb" id="65489-OBART12G06330.1"/>
<organism evidence="1">
    <name type="scientific">Oryza barthii</name>
    <dbReference type="NCBI Taxonomy" id="65489"/>
    <lineage>
        <taxon>Eukaryota</taxon>
        <taxon>Viridiplantae</taxon>
        <taxon>Streptophyta</taxon>
        <taxon>Embryophyta</taxon>
        <taxon>Tracheophyta</taxon>
        <taxon>Spermatophyta</taxon>
        <taxon>Magnoliopsida</taxon>
        <taxon>Liliopsida</taxon>
        <taxon>Poales</taxon>
        <taxon>Poaceae</taxon>
        <taxon>BOP clade</taxon>
        <taxon>Oryzoideae</taxon>
        <taxon>Oryzeae</taxon>
        <taxon>Oryzinae</taxon>
        <taxon>Oryza</taxon>
    </lineage>
</organism>
<proteinExistence type="predicted"/>
<dbReference type="HOGENOM" id="CLU_172132_0_0_1"/>
<dbReference type="Proteomes" id="UP000026960">
    <property type="component" value="Chromosome 12"/>
</dbReference>
<keyword evidence="2" id="KW-1185">Reference proteome</keyword>
<dbReference type="AlphaFoldDB" id="A0A0D3HSL8"/>
<evidence type="ECO:0000313" key="2">
    <source>
        <dbReference type="Proteomes" id="UP000026960"/>
    </source>
</evidence>
<dbReference type="Gramene" id="OBART12G06330.1">
    <property type="protein sequence ID" value="OBART12G06330.1"/>
    <property type="gene ID" value="OBART12G06330"/>
</dbReference>
<protein>
    <submittedName>
        <fullName evidence="1">Uncharacterized protein</fullName>
    </submittedName>
</protein>
<accession>A0A0D3HSL8</accession>
<evidence type="ECO:0000313" key="1">
    <source>
        <dbReference type="EnsemblPlants" id="OBART12G06330.1"/>
    </source>
</evidence>
<reference evidence="1" key="2">
    <citation type="submission" date="2015-03" db="UniProtKB">
        <authorList>
            <consortium name="EnsemblPlants"/>
        </authorList>
    </citation>
    <scope>IDENTIFICATION</scope>
</reference>
<dbReference type="EnsemblPlants" id="OBART12G06330.1">
    <property type="protein sequence ID" value="OBART12G06330.1"/>
    <property type="gene ID" value="OBART12G06330"/>
</dbReference>
<sequence length="91" mass="10030">MAIFKKDRTAVLFIMSLMVTAMVLSSYQAAFHYNLSCANLPKCTELACVADCHRRGFLVSVGLVHCIYGRPNQCCCVHGGLLHPNDKLTPN</sequence>
<name>A0A0D3HSL8_9ORYZ</name>
<reference evidence="1" key="1">
    <citation type="journal article" date="2009" name="Rice">
        <title>De Novo Next Generation Sequencing of Plant Genomes.</title>
        <authorList>
            <person name="Rounsley S."/>
            <person name="Marri P.R."/>
            <person name="Yu Y."/>
            <person name="He R."/>
            <person name="Sisneros N."/>
            <person name="Goicoechea J.L."/>
            <person name="Lee S.J."/>
            <person name="Angelova A."/>
            <person name="Kudrna D."/>
            <person name="Luo M."/>
            <person name="Affourtit J."/>
            <person name="Desany B."/>
            <person name="Knight J."/>
            <person name="Niazi F."/>
            <person name="Egholm M."/>
            <person name="Wing R.A."/>
        </authorList>
    </citation>
    <scope>NUCLEOTIDE SEQUENCE [LARGE SCALE GENOMIC DNA]</scope>
    <source>
        <strain evidence="1">cv. IRGC 105608</strain>
    </source>
</reference>